<evidence type="ECO:0000259" key="4">
    <source>
        <dbReference type="PROSITE" id="PS51464"/>
    </source>
</evidence>
<dbReference type="NCBIfam" id="NF009222">
    <property type="entry name" value="PRK12570.1"/>
    <property type="match status" value="1"/>
</dbReference>
<evidence type="ECO:0000256" key="3">
    <source>
        <dbReference type="HAMAP-Rule" id="MF_00068"/>
    </source>
</evidence>
<dbReference type="InterPro" id="IPR046348">
    <property type="entry name" value="SIS_dom_sf"/>
</dbReference>
<dbReference type="GO" id="GO:0016829">
    <property type="term" value="F:lyase activity"/>
    <property type="evidence" value="ECO:0007669"/>
    <property type="project" value="UniProtKB-KW"/>
</dbReference>
<evidence type="ECO:0000256" key="2">
    <source>
        <dbReference type="ARBA" id="ARBA00023277"/>
    </source>
</evidence>
<dbReference type="EC" id="4.2.1.126" evidence="3"/>
<gene>
    <name evidence="3 5" type="primary">murQ</name>
    <name evidence="5" type="ORF">ERJ70_15230</name>
</gene>
<feature type="active site" description="Proton donor" evidence="3">
    <location>
        <position position="83"/>
    </location>
</feature>
<evidence type="ECO:0000256" key="1">
    <source>
        <dbReference type="ARBA" id="ARBA00023239"/>
    </source>
</evidence>
<dbReference type="HAMAP" id="MF_00068">
    <property type="entry name" value="MurQ"/>
    <property type="match status" value="1"/>
</dbReference>
<dbReference type="RefSeq" id="WP_209365664.1">
    <property type="nucleotide sequence ID" value="NZ_CP046956.1"/>
</dbReference>
<dbReference type="PANTHER" id="PTHR10088:SF4">
    <property type="entry name" value="GLUCOKINASE REGULATORY PROTEIN"/>
    <property type="match status" value="1"/>
</dbReference>
<comment type="similarity">
    <text evidence="3">Belongs to the GCKR-like family. MurNAc-6-P etherase subfamily.</text>
</comment>
<feature type="domain" description="SIS" evidence="4">
    <location>
        <begin position="55"/>
        <end position="218"/>
    </location>
</feature>
<dbReference type="PROSITE" id="PS51464">
    <property type="entry name" value="SIS"/>
    <property type="match status" value="1"/>
</dbReference>
<comment type="function">
    <text evidence="3">Specifically catalyzes the cleavage of the D-lactyl ether substituent of MurNAc 6-phosphate, producing GlcNAc 6-phosphate and D-lactate.</text>
</comment>
<keyword evidence="2 3" id="KW-0119">Carbohydrate metabolism</keyword>
<comment type="subunit">
    <text evidence="3">Homodimer.</text>
</comment>
<dbReference type="Gene3D" id="1.10.8.1080">
    <property type="match status" value="1"/>
</dbReference>
<evidence type="ECO:0000313" key="6">
    <source>
        <dbReference type="Proteomes" id="UP000665043"/>
    </source>
</evidence>
<dbReference type="InterPro" id="IPR005488">
    <property type="entry name" value="Etherase_MurQ"/>
</dbReference>
<dbReference type="CDD" id="cd05007">
    <property type="entry name" value="SIS_Etherase"/>
    <property type="match status" value="1"/>
</dbReference>
<reference evidence="5 6" key="1">
    <citation type="submission" date="2019-12" db="EMBL/GenBank/DDBJ databases">
        <title>The whole genome sequencing of a strain isolated from a Mars analog, Dalangtan Playa.</title>
        <authorList>
            <person name="Huang T."/>
        </authorList>
    </citation>
    <scope>NUCLEOTIDE SEQUENCE [LARGE SCALE GENOMIC DNA]</scope>
    <source>
        <strain evidence="5 6">DP4-553-S</strain>
    </source>
</reference>
<name>A0ABX7VY76_9BACI</name>
<organism evidence="5 6">
    <name type="scientific">Sediminibacillus dalangtanensis</name>
    <dbReference type="NCBI Taxonomy" id="2729421"/>
    <lineage>
        <taxon>Bacteria</taxon>
        <taxon>Bacillati</taxon>
        <taxon>Bacillota</taxon>
        <taxon>Bacilli</taxon>
        <taxon>Bacillales</taxon>
        <taxon>Bacillaceae</taxon>
        <taxon>Sediminibacillus</taxon>
    </lineage>
</organism>
<sequence length="305" mass="33253">MELASLVTEQRNKNSMKLDQMSTIEILQTINQEDKKVAEAVEHVLPDIEVAIEHIYQAFSKGGRLFYCGAGTSGRLGFLDASECPPTFMTPPEMVQTVMAGGSQAVSKALEGSEDNEQQGTEDLRARNLSAEDVVIGITASGRTPYPIGALKYAREVGAYTVALSCNEQAVISSHADCSIEVVVGPEVLTGSTRLKAGTAHKMVLNMISTTAMIKLGKVQENLMVDVHASNYKLMERAKRIIMELTDISYQAAEETLEAANKQVKPAIVMVEAKVTYEEAKQAIQKSKGYVREAIDYANKHYTQA</sequence>
<feature type="active site" evidence="3">
    <location>
        <position position="114"/>
    </location>
</feature>
<dbReference type="PANTHER" id="PTHR10088">
    <property type="entry name" value="GLUCOKINASE REGULATORY PROTEIN"/>
    <property type="match status" value="1"/>
</dbReference>
<dbReference type="Pfam" id="PF22645">
    <property type="entry name" value="GKRP_SIS_N"/>
    <property type="match status" value="1"/>
</dbReference>
<accession>A0ABX7VY76</accession>
<comment type="miscellaneous">
    <text evidence="3">A lyase-type mechanism (elimination/hydration) is suggested for the cleavage of the lactyl ether bond of MurNAc 6-phosphate, with the formation of an alpha,beta-unsaturated aldehyde intermediate with (E)-stereochemistry, followed by the syn addition of water to give product.</text>
</comment>
<dbReference type="NCBIfam" id="NF003915">
    <property type="entry name" value="PRK05441.1"/>
    <property type="match status" value="1"/>
</dbReference>
<evidence type="ECO:0000313" key="5">
    <source>
        <dbReference type="EMBL" id="QTN00529.1"/>
    </source>
</evidence>
<dbReference type="Proteomes" id="UP000665043">
    <property type="component" value="Chromosome"/>
</dbReference>
<dbReference type="InterPro" id="IPR005486">
    <property type="entry name" value="Glucokinase_regulatory_CS"/>
</dbReference>
<protein>
    <recommendedName>
        <fullName evidence="3">N-acetylmuramic acid 6-phosphate etherase</fullName>
        <shortName evidence="3">MurNAc-6-P etherase</shortName>
        <ecNumber evidence="3">4.2.1.126</ecNumber>
    </recommendedName>
    <alternativeName>
        <fullName evidence="3">N-acetylmuramic acid 6-phosphate hydrolase</fullName>
    </alternativeName>
    <alternativeName>
        <fullName evidence="3">N-acetylmuramic acid 6-phosphate lyase</fullName>
    </alternativeName>
</protein>
<comment type="catalytic activity">
    <reaction evidence="3">
        <text>N-acetyl-D-muramate 6-phosphate + H2O = N-acetyl-D-glucosamine 6-phosphate + (R)-lactate</text>
        <dbReference type="Rhea" id="RHEA:26410"/>
        <dbReference type="ChEBI" id="CHEBI:15377"/>
        <dbReference type="ChEBI" id="CHEBI:16004"/>
        <dbReference type="ChEBI" id="CHEBI:57513"/>
        <dbReference type="ChEBI" id="CHEBI:58722"/>
        <dbReference type="EC" id="4.2.1.126"/>
    </reaction>
</comment>
<dbReference type="Gene3D" id="3.40.50.10490">
    <property type="entry name" value="Glucose-6-phosphate isomerase like protein, domain 1"/>
    <property type="match status" value="1"/>
</dbReference>
<dbReference type="PROSITE" id="PS01272">
    <property type="entry name" value="GCKR"/>
    <property type="match status" value="1"/>
</dbReference>
<keyword evidence="6" id="KW-1185">Reference proteome</keyword>
<proteinExistence type="inferred from homology"/>
<dbReference type="SUPFAM" id="SSF53697">
    <property type="entry name" value="SIS domain"/>
    <property type="match status" value="1"/>
</dbReference>
<comment type="pathway">
    <text evidence="3">Amino-sugar metabolism; N-acetylmuramate degradation.</text>
</comment>
<keyword evidence="1 3" id="KW-0456">Lyase</keyword>
<dbReference type="InterPro" id="IPR040190">
    <property type="entry name" value="MURQ/GCKR"/>
</dbReference>
<dbReference type="EMBL" id="CP046956">
    <property type="protein sequence ID" value="QTN00529.1"/>
    <property type="molecule type" value="Genomic_DNA"/>
</dbReference>
<dbReference type="NCBIfam" id="TIGR00274">
    <property type="entry name" value="N-acetylmuramic acid 6-phosphate etherase"/>
    <property type="match status" value="1"/>
</dbReference>
<dbReference type="InterPro" id="IPR001347">
    <property type="entry name" value="SIS_dom"/>
</dbReference>